<dbReference type="SUPFAM" id="SSF53474">
    <property type="entry name" value="alpha/beta-Hydrolases"/>
    <property type="match status" value="1"/>
</dbReference>
<comment type="caution">
    <text evidence="1">The sequence shown here is derived from an EMBL/GenBank/DDBJ whole genome shotgun (WGS) entry which is preliminary data.</text>
</comment>
<dbReference type="Proteomes" id="UP000299102">
    <property type="component" value="Unassembled WGS sequence"/>
</dbReference>
<dbReference type="AlphaFoldDB" id="A0A4C1T9N6"/>
<dbReference type="Gene3D" id="3.40.50.1820">
    <property type="entry name" value="alpha/beta hydrolase"/>
    <property type="match status" value="1"/>
</dbReference>
<organism evidence="1 2">
    <name type="scientific">Eumeta variegata</name>
    <name type="common">Bagworm moth</name>
    <name type="synonym">Eumeta japonica</name>
    <dbReference type="NCBI Taxonomy" id="151549"/>
    <lineage>
        <taxon>Eukaryota</taxon>
        <taxon>Metazoa</taxon>
        <taxon>Ecdysozoa</taxon>
        <taxon>Arthropoda</taxon>
        <taxon>Hexapoda</taxon>
        <taxon>Insecta</taxon>
        <taxon>Pterygota</taxon>
        <taxon>Neoptera</taxon>
        <taxon>Endopterygota</taxon>
        <taxon>Lepidoptera</taxon>
        <taxon>Glossata</taxon>
        <taxon>Ditrysia</taxon>
        <taxon>Tineoidea</taxon>
        <taxon>Psychidae</taxon>
        <taxon>Oiketicinae</taxon>
        <taxon>Eumeta</taxon>
    </lineage>
</organism>
<reference evidence="1 2" key="1">
    <citation type="journal article" date="2019" name="Commun. Biol.">
        <title>The bagworm genome reveals a unique fibroin gene that provides high tensile strength.</title>
        <authorList>
            <person name="Kono N."/>
            <person name="Nakamura H."/>
            <person name="Ohtoshi R."/>
            <person name="Tomita M."/>
            <person name="Numata K."/>
            <person name="Arakawa K."/>
        </authorList>
    </citation>
    <scope>NUCLEOTIDE SEQUENCE [LARGE SCALE GENOMIC DNA]</scope>
</reference>
<dbReference type="InterPro" id="IPR029058">
    <property type="entry name" value="AB_hydrolase_fold"/>
</dbReference>
<dbReference type="OrthoDB" id="190201at2759"/>
<dbReference type="EMBL" id="BGZK01000043">
    <property type="protein sequence ID" value="GBP10885.1"/>
    <property type="molecule type" value="Genomic_DNA"/>
</dbReference>
<name>A0A4C1T9N6_EUMVA</name>
<dbReference type="GO" id="GO:0016787">
    <property type="term" value="F:hydrolase activity"/>
    <property type="evidence" value="ECO:0007669"/>
    <property type="project" value="UniProtKB-KW"/>
</dbReference>
<evidence type="ECO:0000313" key="2">
    <source>
        <dbReference type="Proteomes" id="UP000299102"/>
    </source>
</evidence>
<keyword evidence="2" id="KW-1185">Reference proteome</keyword>
<protein>
    <submittedName>
        <fullName evidence="1">Probable serine hydrolase</fullName>
    </submittedName>
</protein>
<keyword evidence="1" id="KW-0378">Hydrolase</keyword>
<dbReference type="STRING" id="151549.A0A4C1T9N6"/>
<sequence length="189" mass="22210">MMPEHMHTFPDNKIEFYVQQARENIVKLETTQALLDKEPPSYPYDEAVKRWHLGTKKSVSLESAPYLVNRGTKQSKNQPKQFYFSRDSRLKVLLFAPENNDFSRAVVQRIKSPMLYIKATDSKYATDDFNIEIRQVLTKIHDKYEMHSVPGTHHVHLNTPDIVAPIITQFLEKYHIQHMENEKIQNKCP</sequence>
<proteinExistence type="predicted"/>
<evidence type="ECO:0000313" key="1">
    <source>
        <dbReference type="EMBL" id="GBP10885.1"/>
    </source>
</evidence>
<gene>
    <name evidence="1" type="primary">kraken</name>
    <name evidence="1" type="ORF">EVAR_5465_1</name>
</gene>
<accession>A0A4C1T9N6</accession>